<keyword evidence="8 9" id="KW-0472">Membrane</keyword>
<evidence type="ECO:0000256" key="8">
    <source>
        <dbReference type="ARBA" id="ARBA00023136"/>
    </source>
</evidence>
<dbReference type="GO" id="GO:0005886">
    <property type="term" value="C:plasma membrane"/>
    <property type="evidence" value="ECO:0007669"/>
    <property type="project" value="UniProtKB-SubCell"/>
</dbReference>
<keyword evidence="6 9" id="KW-1133">Transmembrane helix</keyword>
<keyword evidence="11" id="KW-1185">Reference proteome</keyword>
<evidence type="ECO:0000256" key="3">
    <source>
        <dbReference type="ARBA" id="ARBA00022448"/>
    </source>
</evidence>
<evidence type="ECO:0000256" key="1">
    <source>
        <dbReference type="ARBA" id="ARBA00004651"/>
    </source>
</evidence>
<feature type="transmembrane region" description="Helical" evidence="9">
    <location>
        <begin position="79"/>
        <end position="101"/>
    </location>
</feature>
<dbReference type="eggNOG" id="COG0168">
    <property type="taxonomic scope" value="Bacteria"/>
</dbReference>
<evidence type="ECO:0000256" key="2">
    <source>
        <dbReference type="ARBA" id="ARBA00009137"/>
    </source>
</evidence>
<protein>
    <submittedName>
        <fullName evidence="10">Cation transporter</fullName>
    </submittedName>
</protein>
<dbReference type="HOGENOM" id="CLU_030708_3_0_9"/>
<feature type="transmembrane region" description="Helical" evidence="9">
    <location>
        <begin position="20"/>
        <end position="39"/>
    </location>
</feature>
<keyword evidence="4" id="KW-1003">Cell membrane</keyword>
<feature type="transmembrane region" description="Helical" evidence="9">
    <location>
        <begin position="332"/>
        <end position="354"/>
    </location>
</feature>
<dbReference type="STRING" id="574087.Acear_1369"/>
<dbReference type="KEGG" id="aar:Acear_1369"/>
<evidence type="ECO:0000256" key="5">
    <source>
        <dbReference type="ARBA" id="ARBA00022692"/>
    </source>
</evidence>
<comment type="subcellular location">
    <subcellularLocation>
        <location evidence="1">Cell membrane</location>
        <topology evidence="1">Multi-pass membrane protein</topology>
    </subcellularLocation>
</comment>
<feature type="transmembrane region" description="Helical" evidence="9">
    <location>
        <begin position="242"/>
        <end position="262"/>
    </location>
</feature>
<dbReference type="EMBL" id="CP002105">
    <property type="protein sequence ID" value="ADL12882.1"/>
    <property type="molecule type" value="Genomic_DNA"/>
</dbReference>
<organism evidence="10 11">
    <name type="scientific">Acetohalobium arabaticum (strain ATCC 49924 / DSM 5501 / Z-7288)</name>
    <dbReference type="NCBI Taxonomy" id="574087"/>
    <lineage>
        <taxon>Bacteria</taxon>
        <taxon>Bacillati</taxon>
        <taxon>Bacillota</taxon>
        <taxon>Clostridia</taxon>
        <taxon>Halanaerobiales</taxon>
        <taxon>Halobacteroidaceae</taxon>
        <taxon>Acetohalobium</taxon>
    </lineage>
</organism>
<evidence type="ECO:0000256" key="6">
    <source>
        <dbReference type="ARBA" id="ARBA00022989"/>
    </source>
</evidence>
<feature type="transmembrane region" description="Helical" evidence="9">
    <location>
        <begin position="141"/>
        <end position="167"/>
    </location>
</feature>
<feature type="transmembrane region" description="Helical" evidence="9">
    <location>
        <begin position="188"/>
        <end position="210"/>
    </location>
</feature>
<keyword evidence="3" id="KW-0813">Transport</keyword>
<dbReference type="Proteomes" id="UP000001661">
    <property type="component" value="Chromosome"/>
</dbReference>
<feature type="transmembrane region" description="Helical" evidence="9">
    <location>
        <begin position="45"/>
        <end position="67"/>
    </location>
</feature>
<evidence type="ECO:0000256" key="7">
    <source>
        <dbReference type="ARBA" id="ARBA00023065"/>
    </source>
</evidence>
<accession>D9QQU1</accession>
<dbReference type="Pfam" id="PF02386">
    <property type="entry name" value="TrkH"/>
    <property type="match status" value="1"/>
</dbReference>
<comment type="similarity">
    <text evidence="2">Belongs to the TrkH potassium transport family.</text>
</comment>
<evidence type="ECO:0000256" key="4">
    <source>
        <dbReference type="ARBA" id="ARBA00022475"/>
    </source>
</evidence>
<dbReference type="InterPro" id="IPR003445">
    <property type="entry name" value="Cat_transpt"/>
</dbReference>
<evidence type="ECO:0000313" key="11">
    <source>
        <dbReference type="Proteomes" id="UP000001661"/>
    </source>
</evidence>
<feature type="transmembrane region" description="Helical" evidence="9">
    <location>
        <begin position="462"/>
        <end position="482"/>
    </location>
</feature>
<keyword evidence="7" id="KW-0406">Ion transport</keyword>
<proteinExistence type="inferred from homology"/>
<dbReference type="OrthoDB" id="9810952at2"/>
<evidence type="ECO:0000313" key="10">
    <source>
        <dbReference type="EMBL" id="ADL12882.1"/>
    </source>
</evidence>
<dbReference type="GO" id="GO:0008324">
    <property type="term" value="F:monoatomic cation transmembrane transporter activity"/>
    <property type="evidence" value="ECO:0007669"/>
    <property type="project" value="InterPro"/>
</dbReference>
<dbReference type="RefSeq" id="WP_013278328.1">
    <property type="nucleotide sequence ID" value="NC_014378.1"/>
</dbReference>
<dbReference type="PANTHER" id="PTHR32024:SF2">
    <property type="entry name" value="TRK SYSTEM POTASSIUM UPTAKE PROTEIN TRKG-RELATED"/>
    <property type="match status" value="1"/>
</dbReference>
<sequence>MRYKEMIIQRYKLLLKYIGILTIGIGVILLLPLLVLPFYPQNIMYSTSFLIPSFLYMILGGVIWKLIQSENNFTLSLKEGGIIVLASWILAIIASALPFIIAGKLNFTQAVFEATSGWTTTGLSVVNEAKTPNIFLLWRSIMQFFGGAGLIVVMLSSILHPYGFGLYNAEGRSDQLLPHVKQSAKAIMLIYSGYTIGGIILYILAGMGVFDAVNHSIAALSTGGFSTRQASIGYWNSISVEIVTWVLMLLGTTNFATHFALLKGKFKIFFKNGEVRLLGVLIAVFTPLISYFTLTELYNYLPDLLRRGIFETITAISTTGFSLDTFNNWNSFGMLSMILLMLIGGGTGSTAGGIKLYRIYLMFKSLIWQFEGYFLPQNAVRENYIWRGETKLYIKLEYIRETANYIYLYMGTYFIGVFIYLAYGYDLTNSMFEFASALGTVGLSIGITAADAPTGILWLETVGMFLGRLEFLVIFFAVAKIIKDLKFNLENK</sequence>
<dbReference type="AlphaFoldDB" id="D9QQU1"/>
<evidence type="ECO:0000256" key="9">
    <source>
        <dbReference type="SAM" id="Phobius"/>
    </source>
</evidence>
<feature type="transmembrane region" description="Helical" evidence="9">
    <location>
        <begin position="274"/>
        <end position="294"/>
    </location>
</feature>
<feature type="transmembrane region" description="Helical" evidence="9">
    <location>
        <begin position="405"/>
        <end position="425"/>
    </location>
</feature>
<gene>
    <name evidence="10" type="ordered locus">Acear_1369</name>
</gene>
<keyword evidence="5 9" id="KW-0812">Transmembrane</keyword>
<dbReference type="GO" id="GO:0030001">
    <property type="term" value="P:metal ion transport"/>
    <property type="evidence" value="ECO:0007669"/>
    <property type="project" value="UniProtKB-ARBA"/>
</dbReference>
<name>D9QQU1_ACEAZ</name>
<reference evidence="10 11" key="1">
    <citation type="journal article" date="2010" name="Stand. Genomic Sci.">
        <title>Complete genome sequence of Acetohalobium arabaticum type strain (Z-7288).</title>
        <authorList>
            <person name="Sikorski J."/>
            <person name="Lapidus A."/>
            <person name="Chertkov O."/>
            <person name="Lucas S."/>
            <person name="Copeland A."/>
            <person name="Glavina Del Rio T."/>
            <person name="Nolan M."/>
            <person name="Tice H."/>
            <person name="Cheng J.F."/>
            <person name="Han C."/>
            <person name="Brambilla E."/>
            <person name="Pitluck S."/>
            <person name="Liolios K."/>
            <person name="Ivanova N."/>
            <person name="Mavromatis K."/>
            <person name="Mikhailova N."/>
            <person name="Pati A."/>
            <person name="Bruce D."/>
            <person name="Detter C."/>
            <person name="Tapia R."/>
            <person name="Goodwin L."/>
            <person name="Chen A."/>
            <person name="Palaniappan K."/>
            <person name="Land M."/>
            <person name="Hauser L."/>
            <person name="Chang Y.J."/>
            <person name="Jeffries C.D."/>
            <person name="Rohde M."/>
            <person name="Goker M."/>
            <person name="Spring S."/>
            <person name="Woyke T."/>
            <person name="Bristow J."/>
            <person name="Eisen J.A."/>
            <person name="Markowitz V."/>
            <person name="Hugenholtz P."/>
            <person name="Kyrpides N.C."/>
            <person name="Klenk H.P."/>
        </authorList>
    </citation>
    <scope>NUCLEOTIDE SEQUENCE [LARGE SCALE GENOMIC DNA]</scope>
    <source>
        <strain evidence="11">ATCC 49924 / DSM 5501 / Z-7288</strain>
    </source>
</reference>
<dbReference type="PANTHER" id="PTHR32024">
    <property type="entry name" value="TRK SYSTEM POTASSIUM UPTAKE PROTEIN TRKG-RELATED"/>
    <property type="match status" value="1"/>
</dbReference>